<comment type="caution">
    <text evidence="1">The sequence shown here is derived from an EMBL/GenBank/DDBJ whole genome shotgun (WGS) entry which is preliminary data.</text>
</comment>
<dbReference type="EMBL" id="CAAALY010245192">
    <property type="protein sequence ID" value="VEL33121.1"/>
    <property type="molecule type" value="Genomic_DNA"/>
</dbReference>
<gene>
    <name evidence="1" type="ORF">PXEA_LOCUS26561</name>
</gene>
<evidence type="ECO:0000313" key="2">
    <source>
        <dbReference type="Proteomes" id="UP000784294"/>
    </source>
</evidence>
<name>A0A3S5B484_9PLAT</name>
<dbReference type="Proteomes" id="UP000784294">
    <property type="component" value="Unassembled WGS sequence"/>
</dbReference>
<proteinExistence type="predicted"/>
<evidence type="ECO:0000313" key="1">
    <source>
        <dbReference type="EMBL" id="VEL33121.1"/>
    </source>
</evidence>
<dbReference type="AlphaFoldDB" id="A0A3S5B484"/>
<protein>
    <submittedName>
        <fullName evidence="1">Uncharacterized protein</fullName>
    </submittedName>
</protein>
<organism evidence="1 2">
    <name type="scientific">Protopolystoma xenopodis</name>
    <dbReference type="NCBI Taxonomy" id="117903"/>
    <lineage>
        <taxon>Eukaryota</taxon>
        <taxon>Metazoa</taxon>
        <taxon>Spiralia</taxon>
        <taxon>Lophotrochozoa</taxon>
        <taxon>Platyhelminthes</taxon>
        <taxon>Monogenea</taxon>
        <taxon>Polyopisthocotylea</taxon>
        <taxon>Polystomatidea</taxon>
        <taxon>Polystomatidae</taxon>
        <taxon>Protopolystoma</taxon>
    </lineage>
</organism>
<sequence>MRTSASSIRPLVTGKTVFCCFSTASRLKDPTILAAEPRFEPYRGSDGDMKPPFWLSASANSLTGYGLSVNALRLLSTGSSAMAQGSGNGAFKFLVEAAGLPLVDCPNSRKIFCAIPTVSGHPPVSYLNLAYLLLLTRPATV</sequence>
<reference evidence="1" key="1">
    <citation type="submission" date="2018-11" db="EMBL/GenBank/DDBJ databases">
        <authorList>
            <consortium name="Pathogen Informatics"/>
        </authorList>
    </citation>
    <scope>NUCLEOTIDE SEQUENCE</scope>
</reference>
<accession>A0A3S5B484</accession>
<keyword evidence="2" id="KW-1185">Reference proteome</keyword>